<sequence>MTNSSCIFHLLYIENKKLYVTCQKPFIQRNYIYSMNPFKKEKTYPKQVDLNKVVNEFVSYLNIQKWKVQQKVEGNKAIVQAQKGGILRDIIAADRALTFTFENTTQGLKVTAGIGSWKKNLAITALETLFLSELFLVVDVPEMLWNEHVESELMKKLDEIIQKS</sequence>
<accession>A0A157T4I1</accession>
<dbReference type="PATRIC" id="fig|2287.9.peg.2936"/>
<evidence type="ECO:0000313" key="1">
    <source>
        <dbReference type="EMBL" id="SAI86353.1"/>
    </source>
</evidence>
<dbReference type="Proteomes" id="UP000076770">
    <property type="component" value="Chromosome i"/>
</dbReference>
<gene>
    <name evidence="1" type="ORF">SSOP1_2799</name>
</gene>
<evidence type="ECO:0000313" key="2">
    <source>
        <dbReference type="Proteomes" id="UP000076770"/>
    </source>
</evidence>
<name>A0A157T4I1_SACSO</name>
<organism evidence="1 2">
    <name type="scientific">Saccharolobus solfataricus</name>
    <name type="common">Sulfolobus solfataricus</name>
    <dbReference type="NCBI Taxonomy" id="2287"/>
    <lineage>
        <taxon>Archaea</taxon>
        <taxon>Thermoproteota</taxon>
        <taxon>Thermoprotei</taxon>
        <taxon>Sulfolobales</taxon>
        <taxon>Sulfolobaceae</taxon>
        <taxon>Saccharolobus</taxon>
    </lineage>
</organism>
<dbReference type="AlphaFoldDB" id="A0A157T4I1"/>
<reference evidence="2" key="1">
    <citation type="submission" date="2016-04" db="EMBL/GenBank/DDBJ databases">
        <authorList>
            <person name="Shah S.A."/>
            <person name="Garrett R.A."/>
        </authorList>
    </citation>
    <scope>NUCLEOTIDE SEQUENCE [LARGE SCALE GENOMIC DNA]</scope>
    <source>
        <strain evidence="2">ATCC 35091 / DSM 1616 / JCM 8930 / NBRC 15331 / P1</strain>
    </source>
</reference>
<dbReference type="EMBL" id="LT549890">
    <property type="protein sequence ID" value="SAI86353.1"/>
    <property type="molecule type" value="Genomic_DNA"/>
</dbReference>
<protein>
    <submittedName>
        <fullName evidence="1">Uncharacterized protein</fullName>
    </submittedName>
</protein>
<proteinExistence type="predicted"/>